<dbReference type="PANTHER" id="PTHR44688">
    <property type="entry name" value="DNA-BINDING TRANSCRIPTIONAL ACTIVATOR DEVR_DOSR"/>
    <property type="match status" value="1"/>
</dbReference>
<dbReference type="SUPFAM" id="SSF46894">
    <property type="entry name" value="C-terminal effector domain of the bipartite response regulators"/>
    <property type="match status" value="1"/>
</dbReference>
<dbReference type="RefSeq" id="WP_349426470.1">
    <property type="nucleotide sequence ID" value="NZ_CP151632.1"/>
</dbReference>
<dbReference type="InterPro" id="IPR016032">
    <property type="entry name" value="Sig_transdc_resp-reg_C-effctor"/>
</dbReference>
<dbReference type="CDD" id="cd06170">
    <property type="entry name" value="LuxR_C_like"/>
    <property type="match status" value="1"/>
</dbReference>
<evidence type="ECO:0000256" key="4">
    <source>
        <dbReference type="SAM" id="MobiDB-lite"/>
    </source>
</evidence>
<feature type="region of interest" description="Disordered" evidence="4">
    <location>
        <begin position="756"/>
        <end position="780"/>
    </location>
</feature>
<dbReference type="Gene3D" id="1.10.10.10">
    <property type="entry name" value="Winged helix-like DNA-binding domain superfamily/Winged helix DNA-binding domain"/>
    <property type="match status" value="1"/>
</dbReference>
<dbReference type="GO" id="GO:0006355">
    <property type="term" value="P:regulation of DNA-templated transcription"/>
    <property type="evidence" value="ECO:0007669"/>
    <property type="project" value="InterPro"/>
</dbReference>
<dbReference type="PRINTS" id="PR00038">
    <property type="entry name" value="HTHLUXR"/>
</dbReference>
<dbReference type="InterPro" id="IPR036388">
    <property type="entry name" value="WH-like_DNA-bd_sf"/>
</dbReference>
<gene>
    <name evidence="6" type="ORF">MRBLWS13_003351</name>
</gene>
<dbReference type="InterPro" id="IPR027417">
    <property type="entry name" value="P-loop_NTPase"/>
</dbReference>
<feature type="compositionally biased region" description="Low complexity" evidence="4">
    <location>
        <begin position="764"/>
        <end position="778"/>
    </location>
</feature>
<name>A0AAU6SFL9_9MICO</name>
<keyword evidence="2" id="KW-0238">DNA-binding</keyword>
<dbReference type="SMART" id="SM00421">
    <property type="entry name" value="HTH_LUXR"/>
    <property type="match status" value="1"/>
</dbReference>
<dbReference type="InterPro" id="IPR000792">
    <property type="entry name" value="Tscrpt_reg_LuxR_C"/>
</dbReference>
<sequence length="849" mass="89046">MSTPTAVLATFFDAADFTGSRHAHPLIDALTTQDTPPRMLISGNAGSGKSTILRGAQRFLTRNRVPLHLLGPDTDVTGVPAASVLLVDDLHLLPPAQIEGLIARAADPDTALVVTSRPWPSSHQLASIARHLERSRPAVVLGHVTRSDVLDYLAGTGRDIPAPCLDHILEITGGVSWLVSAALSAHDERDCADDIDHSALGRVLEQSVAHRLGVVDTDVRRAVEAVSVAAAEENPLDSELRGDSDGILVQAYADGLLLRNGRPVPVVRAAVRATLPTRRLVELLTTHPGGVDPAAPHGTDWLSDVSDPRLAAALVERGDQLIDADPVRAGSFYRAAAEAGTSSADLHARRAQVAWATGDVDGAAHLIDEAMASGERDAAVDARLADVAAATWSMRGMLQTGCTVYDVLPPASAEASAREYITRIGVGDPRAQDDESKTATAALAAPSTLTVAMKLVQRGLRASMRADQADTALADLVRGSHLYTASRSSAPMPELPAVIAAVAAISSGDLSTARSVIDAAIEGHTGTPWMLSRLLLWRAWIALGLAQGGKAREDLDAALALAPTPVPRDDLLAHAIRVGLARRYEDAAGLAEAWESGRDSLLDADVDLYTLLPVAELVTAAARVGDESATQPLFAQALHIVESLGSPPLWAAHLRWAGIQRGILLDHPDYLGPHAHALVDAAPGSRVAATMATAGRLWTSVLAGTVDADAVEASAQGLGAIGLRWDAARLARHGANRSDDRKVSARLLACARELHPQETRATDASAESSPASRASAAAGLSERETDVARLVVQGKTYAEIGETIFISPRTAEHHIASIRRRLGATSRSDLIAKLRVALSPSGPSADGDT</sequence>
<dbReference type="Pfam" id="PF00196">
    <property type="entry name" value="GerE"/>
    <property type="match status" value="1"/>
</dbReference>
<dbReference type="AlphaFoldDB" id="A0AAU6SFL9"/>
<reference evidence="6" key="1">
    <citation type="submission" date="2024-04" db="EMBL/GenBank/DDBJ databases">
        <authorList>
            <person name="Roder T."/>
            <person name="Oberhansli S."/>
            <person name="Kreuzer M."/>
        </authorList>
    </citation>
    <scope>NUCLEOTIDE SEQUENCE</scope>
    <source>
        <strain evidence="6">LWS13-1.2</strain>
    </source>
</reference>
<protein>
    <submittedName>
        <fullName evidence="6">LuxR C-terminal-related transcriptional regulator</fullName>
    </submittedName>
</protein>
<keyword evidence="3" id="KW-0804">Transcription</keyword>
<evidence type="ECO:0000259" key="5">
    <source>
        <dbReference type="PROSITE" id="PS50043"/>
    </source>
</evidence>
<dbReference type="PROSITE" id="PS50043">
    <property type="entry name" value="HTH_LUXR_2"/>
    <property type="match status" value="1"/>
</dbReference>
<dbReference type="SUPFAM" id="SSF52540">
    <property type="entry name" value="P-loop containing nucleoside triphosphate hydrolases"/>
    <property type="match status" value="1"/>
</dbReference>
<evidence type="ECO:0000256" key="3">
    <source>
        <dbReference type="ARBA" id="ARBA00023163"/>
    </source>
</evidence>
<organism evidence="6">
    <name type="scientific">Microbacterium sp. LWS13-1.2</name>
    <dbReference type="NCBI Taxonomy" id="3135264"/>
    <lineage>
        <taxon>Bacteria</taxon>
        <taxon>Bacillati</taxon>
        <taxon>Actinomycetota</taxon>
        <taxon>Actinomycetes</taxon>
        <taxon>Micrococcales</taxon>
        <taxon>Microbacteriaceae</taxon>
        <taxon>Microbacterium</taxon>
    </lineage>
</organism>
<dbReference type="PANTHER" id="PTHR44688:SF16">
    <property type="entry name" value="DNA-BINDING TRANSCRIPTIONAL ACTIVATOR DEVR_DOSR"/>
    <property type="match status" value="1"/>
</dbReference>
<dbReference type="InterPro" id="IPR011990">
    <property type="entry name" value="TPR-like_helical_dom_sf"/>
</dbReference>
<feature type="domain" description="HTH luxR-type" evidence="5">
    <location>
        <begin position="773"/>
        <end position="838"/>
    </location>
</feature>
<evidence type="ECO:0000256" key="2">
    <source>
        <dbReference type="ARBA" id="ARBA00023125"/>
    </source>
</evidence>
<evidence type="ECO:0000256" key="1">
    <source>
        <dbReference type="ARBA" id="ARBA00023015"/>
    </source>
</evidence>
<proteinExistence type="predicted"/>
<accession>A0AAU6SFL9</accession>
<dbReference type="Gene3D" id="1.25.40.10">
    <property type="entry name" value="Tetratricopeptide repeat domain"/>
    <property type="match status" value="1"/>
</dbReference>
<keyword evidence="1" id="KW-0805">Transcription regulation</keyword>
<dbReference type="EMBL" id="CP151632">
    <property type="protein sequence ID" value="WZO35646.1"/>
    <property type="molecule type" value="Genomic_DNA"/>
</dbReference>
<evidence type="ECO:0000313" key="6">
    <source>
        <dbReference type="EMBL" id="WZO35646.1"/>
    </source>
</evidence>
<dbReference type="GO" id="GO:0003677">
    <property type="term" value="F:DNA binding"/>
    <property type="evidence" value="ECO:0007669"/>
    <property type="project" value="UniProtKB-KW"/>
</dbReference>